<dbReference type="InParanoid" id="D8LRG5"/>
<dbReference type="PROSITE" id="PS50859">
    <property type="entry name" value="LONGIN"/>
    <property type="match status" value="1"/>
</dbReference>
<dbReference type="Gene3D" id="3.30.450.50">
    <property type="entry name" value="Longin domain"/>
    <property type="match status" value="1"/>
</dbReference>
<feature type="transmembrane region" description="Helical" evidence="9">
    <location>
        <begin position="189"/>
        <end position="214"/>
    </location>
</feature>
<keyword evidence="8" id="KW-0175">Coiled coil</keyword>
<dbReference type="InterPro" id="IPR042855">
    <property type="entry name" value="V_SNARE_CC"/>
</dbReference>
<dbReference type="FunFam" id="3.30.450.50:FF:000015">
    <property type="entry name" value="Synaptobrevin 2 isoform 1"/>
    <property type="match status" value="1"/>
</dbReference>
<dbReference type="PROSITE" id="PS00417">
    <property type="entry name" value="SYNAPTOBREVIN"/>
    <property type="match status" value="1"/>
</dbReference>
<dbReference type="GO" id="GO:0015031">
    <property type="term" value="P:protein transport"/>
    <property type="evidence" value="ECO:0007669"/>
    <property type="project" value="UniProtKB-KW"/>
</dbReference>
<dbReference type="SUPFAM" id="SSF58038">
    <property type="entry name" value="SNARE fusion complex"/>
    <property type="match status" value="1"/>
</dbReference>
<dbReference type="FunCoup" id="D8LRG5">
    <property type="interactions" value="223"/>
</dbReference>
<dbReference type="PANTHER" id="PTHR21136:SF168">
    <property type="entry name" value="VESICLE-ASSOCIATED MEMBRANE PROTEIN 9"/>
    <property type="match status" value="1"/>
</dbReference>
<dbReference type="InterPro" id="IPR051097">
    <property type="entry name" value="Synaptobrevin-like_transport"/>
</dbReference>
<evidence type="ECO:0000256" key="7">
    <source>
        <dbReference type="ARBA" id="ARBA00046280"/>
    </source>
</evidence>
<dbReference type="InterPro" id="IPR011012">
    <property type="entry name" value="Longin-like_dom_sf"/>
</dbReference>
<dbReference type="GO" id="GO:0012505">
    <property type="term" value="C:endomembrane system"/>
    <property type="evidence" value="ECO:0007669"/>
    <property type="project" value="UniProtKB-SubCell"/>
</dbReference>
<dbReference type="eggNOG" id="KOG0859">
    <property type="taxonomic scope" value="Eukaryota"/>
</dbReference>
<dbReference type="Proteomes" id="UP000002630">
    <property type="component" value="Unassembled WGS sequence"/>
</dbReference>
<accession>D8LRG5</accession>
<proteinExistence type="inferred from homology"/>
<evidence type="ECO:0000256" key="5">
    <source>
        <dbReference type="ARBA" id="ARBA00022989"/>
    </source>
</evidence>
<keyword evidence="3 9" id="KW-0812">Transmembrane</keyword>
<dbReference type="EMBL" id="FN649760">
    <property type="protein sequence ID" value="CBN75066.1"/>
    <property type="molecule type" value="Genomic_DNA"/>
</dbReference>
<evidence type="ECO:0000259" key="11">
    <source>
        <dbReference type="PROSITE" id="PS50892"/>
    </source>
</evidence>
<feature type="domain" description="V-SNARE coiled-coil homology" evidence="11">
    <location>
        <begin position="125"/>
        <end position="185"/>
    </location>
</feature>
<dbReference type="GO" id="GO:0005737">
    <property type="term" value="C:cytoplasm"/>
    <property type="evidence" value="ECO:0007669"/>
    <property type="project" value="UniProtKB-ARBA"/>
</dbReference>
<evidence type="ECO:0000256" key="1">
    <source>
        <dbReference type="ARBA" id="ARBA00008025"/>
    </source>
</evidence>
<dbReference type="AlphaFoldDB" id="D8LRG5"/>
<dbReference type="PANTHER" id="PTHR21136">
    <property type="entry name" value="SNARE PROTEINS"/>
    <property type="match status" value="1"/>
</dbReference>
<dbReference type="FunFam" id="1.20.5.110:FF:000004">
    <property type="entry name" value="Vesicle-associated membrane protein 7"/>
    <property type="match status" value="1"/>
</dbReference>
<comment type="subcellular location">
    <subcellularLocation>
        <location evidence="7">Endomembrane system</location>
        <topology evidence="7">Single-pass type IV membrane protein</topology>
    </subcellularLocation>
</comment>
<evidence type="ECO:0000256" key="9">
    <source>
        <dbReference type="SAM" id="Phobius"/>
    </source>
</evidence>
<keyword evidence="2" id="KW-0813">Transport</keyword>
<keyword evidence="5 9" id="KW-1133">Transmembrane helix</keyword>
<keyword evidence="13" id="KW-1185">Reference proteome</keyword>
<dbReference type="GO" id="GO:0016192">
    <property type="term" value="P:vesicle-mediated transport"/>
    <property type="evidence" value="ECO:0007669"/>
    <property type="project" value="InterPro"/>
</dbReference>
<reference evidence="12 13" key="1">
    <citation type="journal article" date="2010" name="Nature">
        <title>The Ectocarpus genome and the independent evolution of multicellularity in brown algae.</title>
        <authorList>
            <person name="Cock J.M."/>
            <person name="Sterck L."/>
            <person name="Rouze P."/>
            <person name="Scornet D."/>
            <person name="Allen A.E."/>
            <person name="Amoutzias G."/>
            <person name="Anthouard V."/>
            <person name="Artiguenave F."/>
            <person name="Aury J.M."/>
            <person name="Badger J.H."/>
            <person name="Beszteri B."/>
            <person name="Billiau K."/>
            <person name="Bonnet E."/>
            <person name="Bothwell J.H."/>
            <person name="Bowler C."/>
            <person name="Boyen C."/>
            <person name="Brownlee C."/>
            <person name="Carrano C.J."/>
            <person name="Charrier B."/>
            <person name="Cho G.Y."/>
            <person name="Coelho S.M."/>
            <person name="Collen J."/>
            <person name="Corre E."/>
            <person name="Da Silva C."/>
            <person name="Delage L."/>
            <person name="Delaroque N."/>
            <person name="Dittami S.M."/>
            <person name="Doulbeau S."/>
            <person name="Elias M."/>
            <person name="Farnham G."/>
            <person name="Gachon C.M."/>
            <person name="Gschloessl B."/>
            <person name="Heesch S."/>
            <person name="Jabbari K."/>
            <person name="Jubin C."/>
            <person name="Kawai H."/>
            <person name="Kimura K."/>
            <person name="Kloareg B."/>
            <person name="Kupper F.C."/>
            <person name="Lang D."/>
            <person name="Le Bail A."/>
            <person name="Leblanc C."/>
            <person name="Lerouge P."/>
            <person name="Lohr M."/>
            <person name="Lopez P.J."/>
            <person name="Martens C."/>
            <person name="Maumus F."/>
            <person name="Michel G."/>
            <person name="Miranda-Saavedra D."/>
            <person name="Morales J."/>
            <person name="Moreau H."/>
            <person name="Motomura T."/>
            <person name="Nagasato C."/>
            <person name="Napoli C.A."/>
            <person name="Nelson D.R."/>
            <person name="Nyvall-Collen P."/>
            <person name="Peters A.F."/>
            <person name="Pommier C."/>
            <person name="Potin P."/>
            <person name="Poulain J."/>
            <person name="Quesneville H."/>
            <person name="Read B."/>
            <person name="Rensing S.A."/>
            <person name="Ritter A."/>
            <person name="Rousvoal S."/>
            <person name="Samanta M."/>
            <person name="Samson G."/>
            <person name="Schroeder D.C."/>
            <person name="Segurens B."/>
            <person name="Strittmatter M."/>
            <person name="Tonon T."/>
            <person name="Tregear J.W."/>
            <person name="Valentin K."/>
            <person name="von Dassow P."/>
            <person name="Yamagishi T."/>
            <person name="Van de Peer Y."/>
            <person name="Wincker P."/>
        </authorList>
    </citation>
    <scope>NUCLEOTIDE SEQUENCE [LARGE SCALE GENOMIC DNA]</scope>
    <source>
        <strain evidence="13">Ec32 / CCAP1310/4</strain>
    </source>
</reference>
<dbReference type="OrthoDB" id="248747at2759"/>
<dbReference type="InterPro" id="IPR001388">
    <property type="entry name" value="Synaptobrevin-like"/>
</dbReference>
<keyword evidence="4" id="KW-0653">Protein transport</keyword>
<protein>
    <recommendedName>
        <fullName evidence="14">Vesicle-associated membrane protein</fullName>
    </recommendedName>
</protein>
<dbReference type="GO" id="GO:0016020">
    <property type="term" value="C:membrane"/>
    <property type="evidence" value="ECO:0007669"/>
    <property type="project" value="InterPro"/>
</dbReference>
<dbReference type="STRING" id="2880.D8LRG5"/>
<dbReference type="CDD" id="cd14824">
    <property type="entry name" value="Longin"/>
    <property type="match status" value="1"/>
</dbReference>
<dbReference type="PROSITE" id="PS50892">
    <property type="entry name" value="V_SNARE"/>
    <property type="match status" value="1"/>
</dbReference>
<evidence type="ECO:0000256" key="2">
    <source>
        <dbReference type="ARBA" id="ARBA00022448"/>
    </source>
</evidence>
<evidence type="ECO:0000313" key="12">
    <source>
        <dbReference type="EMBL" id="CBN75066.1"/>
    </source>
</evidence>
<dbReference type="Gene3D" id="1.20.5.110">
    <property type="match status" value="1"/>
</dbReference>
<dbReference type="InterPro" id="IPR010908">
    <property type="entry name" value="Longin_dom"/>
</dbReference>
<sequence>MTIVYALIARGKAVLAEFTATAGNFPTVTRVLLNKIPTEATRMSYVWDAHVFHYIVENGVTYLCMADEQSRRRVPFAFLEDIKTKFGAQYGASIHTAPAFSMNAEFAPILQRQMDAFNSNPPGDSLQGVRSQIEDVRAGMLENVDKVLERGEKIELLVDKTDQLNQQAFRFDRASRSLRRTMYWRKVKTGVAAAGVAVILMFAAGATACGGVTFSHCRS</sequence>
<organism evidence="12 13">
    <name type="scientific">Ectocarpus siliculosus</name>
    <name type="common">Brown alga</name>
    <name type="synonym">Conferva siliculosa</name>
    <dbReference type="NCBI Taxonomy" id="2880"/>
    <lineage>
        <taxon>Eukaryota</taxon>
        <taxon>Sar</taxon>
        <taxon>Stramenopiles</taxon>
        <taxon>Ochrophyta</taxon>
        <taxon>PX clade</taxon>
        <taxon>Phaeophyceae</taxon>
        <taxon>Ectocarpales</taxon>
        <taxon>Ectocarpaceae</taxon>
        <taxon>Ectocarpus</taxon>
    </lineage>
</organism>
<gene>
    <name evidence="12" type="ORF">Esi_0066_0070</name>
</gene>
<dbReference type="CDD" id="cd15843">
    <property type="entry name" value="R-SNARE"/>
    <property type="match status" value="1"/>
</dbReference>
<dbReference type="Pfam" id="PF13774">
    <property type="entry name" value="Longin"/>
    <property type="match status" value="1"/>
</dbReference>
<dbReference type="Pfam" id="PF00957">
    <property type="entry name" value="Synaptobrevin"/>
    <property type="match status" value="1"/>
</dbReference>
<feature type="domain" description="Longin" evidence="10">
    <location>
        <begin position="7"/>
        <end position="110"/>
    </location>
</feature>
<evidence type="ECO:0000256" key="3">
    <source>
        <dbReference type="ARBA" id="ARBA00022692"/>
    </source>
</evidence>
<evidence type="ECO:0000256" key="4">
    <source>
        <dbReference type="ARBA" id="ARBA00022927"/>
    </source>
</evidence>
<comment type="similarity">
    <text evidence="1">Belongs to the synaptobrevin family.</text>
</comment>
<dbReference type="SMART" id="SM01270">
    <property type="entry name" value="Longin"/>
    <property type="match status" value="1"/>
</dbReference>
<evidence type="ECO:0000256" key="6">
    <source>
        <dbReference type="ARBA" id="ARBA00023136"/>
    </source>
</evidence>
<evidence type="ECO:0000313" key="13">
    <source>
        <dbReference type="Proteomes" id="UP000002630"/>
    </source>
</evidence>
<evidence type="ECO:0000256" key="8">
    <source>
        <dbReference type="PROSITE-ProRule" id="PRU00290"/>
    </source>
</evidence>
<keyword evidence="6 9" id="KW-0472">Membrane</keyword>
<name>D8LRG5_ECTSI</name>
<dbReference type="PRINTS" id="PR00219">
    <property type="entry name" value="SYNAPTOBREVN"/>
</dbReference>
<evidence type="ECO:0008006" key="14">
    <source>
        <dbReference type="Google" id="ProtNLM"/>
    </source>
</evidence>
<evidence type="ECO:0000259" key="10">
    <source>
        <dbReference type="PROSITE" id="PS50859"/>
    </source>
</evidence>
<dbReference type="SUPFAM" id="SSF64356">
    <property type="entry name" value="SNARE-like"/>
    <property type="match status" value="1"/>
</dbReference>